<keyword evidence="10" id="KW-0282">Flagellum</keyword>
<keyword evidence="10" id="KW-0966">Cell projection</keyword>
<evidence type="ECO:0000313" key="12">
    <source>
        <dbReference type="Proteomes" id="UP000052946"/>
    </source>
</evidence>
<evidence type="ECO:0000256" key="4">
    <source>
        <dbReference type="ARBA" id="ARBA00023186"/>
    </source>
</evidence>
<evidence type="ECO:0000313" key="11">
    <source>
        <dbReference type="Proteomes" id="UP000028863"/>
    </source>
</evidence>
<reference evidence="12" key="3">
    <citation type="submission" date="2015-07" db="EMBL/GenBank/DDBJ databases">
        <title>Draft Genome Sequence of Oceanobacillus picturae Heshi-B3 that Was Isolated from Fermented Rice Bran with Aging Salted Mackerel, Which Was Named Heshiko as Traditional Fermented Seafood in Japan.</title>
        <authorList>
            <person name="Akuzawa S."/>
            <person name="Nakagawa J."/>
            <person name="Kanekatsu T."/>
            <person name="Kanesaki Y."/>
            <person name="Suzuki T."/>
        </authorList>
    </citation>
    <scope>NUCLEOTIDE SEQUENCE [LARGE SCALE GENOMIC DNA]</scope>
    <source>
        <strain evidence="12">Heshi-B3</strain>
    </source>
</reference>
<dbReference type="AlphaFoldDB" id="W9B9S9"/>
<keyword evidence="11" id="KW-1185">Reference proteome</keyword>
<keyword evidence="3" id="KW-1005">Bacterial flagellum biogenesis</keyword>
<feature type="region of interest" description="Disordered" evidence="8">
    <location>
        <begin position="109"/>
        <end position="137"/>
    </location>
</feature>
<evidence type="ECO:0000256" key="6">
    <source>
        <dbReference type="ARBA" id="ARBA00093785"/>
    </source>
</evidence>
<proteinExistence type="inferred from homology"/>
<reference evidence="9 11" key="2">
    <citation type="submission" date="2014-03" db="EMBL/GenBank/DDBJ databases">
        <authorList>
            <person name="Urmite Genomes U."/>
        </authorList>
    </citation>
    <scope>NUCLEOTIDE SEQUENCE [LARGE SCALE GENOMIC DNA]</scope>
    <source>
        <strain evidence="9 11">S1</strain>
    </source>
</reference>
<keyword evidence="2" id="KW-0963">Cytoplasm</keyword>
<dbReference type="STRING" id="171693.BN988_01760"/>
<keyword evidence="4" id="KW-0143">Chaperone</keyword>
<dbReference type="InterPro" id="IPR008622">
    <property type="entry name" value="FliT"/>
</dbReference>
<gene>
    <name evidence="9" type="ORF">BN988_01760</name>
    <name evidence="10" type="ORF">OPHB3_3177</name>
</gene>
<evidence type="ECO:0000256" key="2">
    <source>
        <dbReference type="ARBA" id="ARBA00022490"/>
    </source>
</evidence>
<evidence type="ECO:0000256" key="8">
    <source>
        <dbReference type="SAM" id="MobiDB-lite"/>
    </source>
</evidence>
<accession>W9B9S9</accession>
<dbReference type="Proteomes" id="UP000052946">
    <property type="component" value="Unassembled WGS sequence"/>
</dbReference>
<organism evidence="9 11">
    <name type="scientific">Oceanobacillus picturae</name>
    <dbReference type="NCBI Taxonomy" id="171693"/>
    <lineage>
        <taxon>Bacteria</taxon>
        <taxon>Bacillati</taxon>
        <taxon>Bacillota</taxon>
        <taxon>Bacilli</taxon>
        <taxon>Bacillales</taxon>
        <taxon>Bacillaceae</taxon>
        <taxon>Oceanobacillus</taxon>
    </lineage>
</organism>
<comment type="similarity">
    <text evidence="6">Belongs to the bacillales FliT family.</text>
</comment>
<evidence type="ECO:0000256" key="3">
    <source>
        <dbReference type="ARBA" id="ARBA00022795"/>
    </source>
</evidence>
<evidence type="ECO:0000256" key="7">
    <source>
        <dbReference type="ARBA" id="ARBA00093797"/>
    </source>
</evidence>
<evidence type="ECO:0000256" key="5">
    <source>
        <dbReference type="ARBA" id="ARBA00093765"/>
    </source>
</evidence>
<feature type="compositionally biased region" description="Basic and acidic residues" evidence="8">
    <location>
        <begin position="123"/>
        <end position="137"/>
    </location>
</feature>
<evidence type="ECO:0000313" key="10">
    <source>
        <dbReference type="EMBL" id="GAQ19215.1"/>
    </source>
</evidence>
<comment type="function">
    <text evidence="5">May act as an export chaperone for the filament capping protein FliD.</text>
</comment>
<dbReference type="Proteomes" id="UP000028863">
    <property type="component" value="Unassembled WGS sequence"/>
</dbReference>
<dbReference type="Pfam" id="PF05400">
    <property type="entry name" value="FliT"/>
    <property type="match status" value="1"/>
</dbReference>
<reference evidence="10 12" key="4">
    <citation type="journal article" date="2016" name="Genome Announc.">
        <title>Draft Genome Sequence of Oceanobacillus picturae Heshi-B3, Isolated from Fermented Rice Bran in a Traditional Japanese Seafood Dish.</title>
        <authorList>
            <person name="Akuzawa S."/>
            <person name="Nagaoka J."/>
            <person name="Kanekatsu M."/>
            <person name="Kanesaki Y."/>
            <person name="Suzuki T."/>
        </authorList>
    </citation>
    <scope>NUCLEOTIDE SEQUENCE [LARGE SCALE GENOMIC DNA]</scope>
    <source>
        <strain evidence="10 12">Heshi-B3</strain>
    </source>
</reference>
<dbReference type="EMBL" id="BBXV01000041">
    <property type="protein sequence ID" value="GAQ19215.1"/>
    <property type="molecule type" value="Genomic_DNA"/>
</dbReference>
<keyword evidence="10" id="KW-0969">Cilium</keyword>
<evidence type="ECO:0000313" key="9">
    <source>
        <dbReference type="EMBL" id="CDO03255.1"/>
    </source>
</evidence>
<reference evidence="9 11" key="1">
    <citation type="submission" date="2014-03" db="EMBL/GenBank/DDBJ databases">
        <title>Draft genome sequencing of Oceanobacillus picturae strain S1 isolated from human gut.</title>
        <authorList>
            <person name="Croce O."/>
            <person name="Lagier J.C."/>
            <person name="Raoult D."/>
        </authorList>
    </citation>
    <scope>NUCLEOTIDE SEQUENCE [LARGE SCALE GENOMIC DNA]</scope>
    <source>
        <strain evidence="9 11">S1</strain>
    </source>
</reference>
<sequence>MEAGPAKKPTDYLYTGRTSVMNRLKPVYDATIRLEKVLSQETTAKNREEIIEQVNQLVELRGEQMENIVAPFSVEEKKLGQIVVEKNRTIEGKMENLFRDLKLEMKQVKKQKKSNRTYTNPYEKVRARDGRFMDSRN</sequence>
<name>W9B9S9_9BACI</name>
<dbReference type="eggNOG" id="ENOG50330XF">
    <property type="taxonomic scope" value="Bacteria"/>
</dbReference>
<protein>
    <recommendedName>
        <fullName evidence="7">Flagellar protein FliT</fullName>
    </recommendedName>
</protein>
<comment type="caution">
    <text evidence="9">The sequence shown here is derived from an EMBL/GenBank/DDBJ whole genome shotgun (WGS) entry which is preliminary data.</text>
</comment>
<evidence type="ECO:0000256" key="1">
    <source>
        <dbReference type="ARBA" id="ARBA00004514"/>
    </source>
</evidence>
<dbReference type="EMBL" id="CCAX010000001">
    <property type="protein sequence ID" value="CDO03255.1"/>
    <property type="molecule type" value="Genomic_DNA"/>
</dbReference>
<comment type="subcellular location">
    <subcellularLocation>
        <location evidence="1">Cytoplasm</location>
        <location evidence="1">Cytosol</location>
    </subcellularLocation>
</comment>